<feature type="region of interest" description="Disordered" evidence="6">
    <location>
        <begin position="599"/>
        <end position="626"/>
    </location>
</feature>
<protein>
    <recommendedName>
        <fullName evidence="9">Guanine nucleotide-binding protein alpha-3 subunit</fullName>
    </recommendedName>
</protein>
<proteinExistence type="predicted"/>
<evidence type="ECO:0000313" key="7">
    <source>
        <dbReference type="EMBL" id="QRC98783.1"/>
    </source>
</evidence>
<dbReference type="SUPFAM" id="SSF52540">
    <property type="entry name" value="P-loop containing nucleoside triphosphate hydrolases"/>
    <property type="match status" value="1"/>
</dbReference>
<evidence type="ECO:0008006" key="9">
    <source>
        <dbReference type="Google" id="ProtNLM"/>
    </source>
</evidence>
<reference evidence="8" key="1">
    <citation type="journal article" date="2021" name="BMC Genomics">
        <title>Chromosome-level genome assembly and manually-curated proteome of model necrotroph Parastagonospora nodorum Sn15 reveals a genome-wide trove of candidate effector homologs, and redundancy of virulence-related functions within an accessory chromosome.</title>
        <authorList>
            <person name="Bertazzoni S."/>
            <person name="Jones D.A.B."/>
            <person name="Phan H.T."/>
            <person name="Tan K.-C."/>
            <person name="Hane J.K."/>
        </authorList>
    </citation>
    <scope>NUCLEOTIDE SEQUENCE [LARGE SCALE GENOMIC DNA]</scope>
    <source>
        <strain evidence="8">SN15 / ATCC MYA-4574 / FGSC 10173)</strain>
    </source>
</reference>
<dbReference type="InterPro" id="IPR011025">
    <property type="entry name" value="GproteinA_insert"/>
</dbReference>
<name>A0A7U2F4X2_PHANO</name>
<dbReference type="GO" id="GO:0031683">
    <property type="term" value="F:G-protein beta/gamma-subunit complex binding"/>
    <property type="evidence" value="ECO:0007669"/>
    <property type="project" value="InterPro"/>
</dbReference>
<dbReference type="OrthoDB" id="5817230at2759"/>
<dbReference type="PANTHER" id="PTHR10218">
    <property type="entry name" value="GTP-BINDING PROTEIN ALPHA SUBUNIT"/>
    <property type="match status" value="1"/>
</dbReference>
<evidence type="ECO:0000313" key="8">
    <source>
        <dbReference type="Proteomes" id="UP000663193"/>
    </source>
</evidence>
<keyword evidence="1" id="KW-0479">Metal-binding</keyword>
<evidence type="ECO:0000256" key="1">
    <source>
        <dbReference type="ARBA" id="ARBA00022723"/>
    </source>
</evidence>
<dbReference type="InterPro" id="IPR027417">
    <property type="entry name" value="P-loop_NTPase"/>
</dbReference>
<keyword evidence="8" id="KW-1185">Reference proteome</keyword>
<accession>A0A7U2F4X2</accession>
<keyword evidence="5" id="KW-0807">Transducer</keyword>
<evidence type="ECO:0000256" key="5">
    <source>
        <dbReference type="ARBA" id="ARBA00023224"/>
    </source>
</evidence>
<evidence type="ECO:0000256" key="2">
    <source>
        <dbReference type="ARBA" id="ARBA00022741"/>
    </source>
</evidence>
<dbReference type="InterPro" id="IPR001019">
    <property type="entry name" value="Gprotein_alpha_su"/>
</dbReference>
<keyword evidence="2" id="KW-0547">Nucleotide-binding</keyword>
<dbReference type="GO" id="GO:0003924">
    <property type="term" value="F:GTPase activity"/>
    <property type="evidence" value="ECO:0007669"/>
    <property type="project" value="InterPro"/>
</dbReference>
<dbReference type="FunFam" id="3.40.50.300:FF:000692">
    <property type="entry name" value="Guanine nucleotide-binding protein subunit alpha"/>
    <property type="match status" value="1"/>
</dbReference>
<dbReference type="GO" id="GO:0005525">
    <property type="term" value="F:GTP binding"/>
    <property type="evidence" value="ECO:0007669"/>
    <property type="project" value="UniProtKB-KW"/>
</dbReference>
<feature type="compositionally biased region" description="Polar residues" evidence="6">
    <location>
        <begin position="610"/>
        <end position="626"/>
    </location>
</feature>
<sequence>MGDAQPNEKVVYALQSAVATNMKRLRDSIDGLRQIHNRLKDNNGNSINLIAQLTALKSNLANMHDWLSHALSDMHPQLLSDLDVLMTSCGMLMRHLDALVKNLKQPDHVPLDYATRVKYAVGSRSMERLRKVAQGQTEAVTLLLAACKCHAMAQRKILLYKSRQIRSRDANQLKVLTRSWKVDGGCMRVLTQASAMIQWFRYLYYVKLMRKEPVHEPTEEDYEIAAANTRSDAIDRALQQDATTLRRETKLVMMGDRDSGKELIMNQMKVLYAEGYYPVEERRKYVYAVRSTVRLLMHAIIDLLKDTGISLPSNLNQHFAILLHEVETVTLPTISPEAVEAVQTIWTCSEFSKLFVQNFEIDFPQYSPYFAQEIERIADDDYLPTEADMMRLNQSLGGIKELRFNWDELDIHLFNVSGHYFSGNFRKRWHHQLDGATSLVCTIDVSRYDKPYLGQSTESQLLEDFANFELWAASEKFANSSIILLLNNFTRFREKLPFSPLETFFSDYVPSEEDPETSARQYILKRFKDVNRNHLSIYSFWVDLDLSDNTHLYAALKKTLQHIQQRKAREEVWNASNNTVVSTTRSSTGLAGKLILSRSRSAVSPEKRSGTSGSEMISSVQSDKTG</sequence>
<evidence type="ECO:0000256" key="6">
    <source>
        <dbReference type="SAM" id="MobiDB-lite"/>
    </source>
</evidence>
<dbReference type="GO" id="GO:0046872">
    <property type="term" value="F:metal ion binding"/>
    <property type="evidence" value="ECO:0007669"/>
    <property type="project" value="UniProtKB-KW"/>
</dbReference>
<dbReference type="Proteomes" id="UP000663193">
    <property type="component" value="Chromosome 9"/>
</dbReference>
<evidence type="ECO:0000256" key="4">
    <source>
        <dbReference type="ARBA" id="ARBA00023134"/>
    </source>
</evidence>
<gene>
    <name evidence="7" type="ORF">JI435_061580</name>
</gene>
<dbReference type="Gene3D" id="3.40.50.300">
    <property type="entry name" value="P-loop containing nucleotide triphosphate hydrolases"/>
    <property type="match status" value="1"/>
</dbReference>
<dbReference type="PANTHER" id="PTHR10218:SF369">
    <property type="entry name" value="GUANINE NUCLEOTIDE-BINDING PROTEIN ALPHA-2 SUBUNIT"/>
    <property type="match status" value="1"/>
</dbReference>
<organism evidence="7 8">
    <name type="scientific">Phaeosphaeria nodorum (strain SN15 / ATCC MYA-4574 / FGSC 10173)</name>
    <name type="common">Glume blotch fungus</name>
    <name type="synonym">Parastagonospora nodorum</name>
    <dbReference type="NCBI Taxonomy" id="321614"/>
    <lineage>
        <taxon>Eukaryota</taxon>
        <taxon>Fungi</taxon>
        <taxon>Dikarya</taxon>
        <taxon>Ascomycota</taxon>
        <taxon>Pezizomycotina</taxon>
        <taxon>Dothideomycetes</taxon>
        <taxon>Pleosporomycetidae</taxon>
        <taxon>Pleosporales</taxon>
        <taxon>Pleosporineae</taxon>
        <taxon>Phaeosphaeriaceae</taxon>
        <taxon>Parastagonospora</taxon>
    </lineage>
</organism>
<dbReference type="Pfam" id="PF00503">
    <property type="entry name" value="G-alpha"/>
    <property type="match status" value="1"/>
</dbReference>
<keyword evidence="4" id="KW-0342">GTP-binding</keyword>
<dbReference type="AlphaFoldDB" id="A0A7U2F4X2"/>
<dbReference type="VEuPathDB" id="FungiDB:JI435_061580"/>
<dbReference type="PROSITE" id="PS51882">
    <property type="entry name" value="G_ALPHA"/>
    <property type="match status" value="1"/>
</dbReference>
<dbReference type="PRINTS" id="PR00318">
    <property type="entry name" value="GPROTEINA"/>
</dbReference>
<dbReference type="EMBL" id="CP069031">
    <property type="protein sequence ID" value="QRC98783.1"/>
    <property type="molecule type" value="Genomic_DNA"/>
</dbReference>
<evidence type="ECO:0000256" key="3">
    <source>
        <dbReference type="ARBA" id="ARBA00022842"/>
    </source>
</evidence>
<keyword evidence="3" id="KW-0460">Magnesium</keyword>
<dbReference type="SUPFAM" id="SSF47895">
    <property type="entry name" value="Transducin (alpha subunit), insertion domain"/>
    <property type="match status" value="1"/>
</dbReference>
<dbReference type="SMART" id="SM00275">
    <property type="entry name" value="G_alpha"/>
    <property type="match status" value="1"/>
</dbReference>
<dbReference type="Gene3D" id="1.10.400.10">
    <property type="entry name" value="GI Alpha 1, domain 2-like"/>
    <property type="match status" value="1"/>
</dbReference>
<dbReference type="GO" id="GO:0007186">
    <property type="term" value="P:G protein-coupled receptor signaling pathway"/>
    <property type="evidence" value="ECO:0007669"/>
    <property type="project" value="InterPro"/>
</dbReference>